<dbReference type="PANTHER" id="PTHR48100">
    <property type="entry name" value="BROAD-SPECIFICITY PHOSPHATASE YOR283W-RELATED"/>
    <property type="match status" value="1"/>
</dbReference>
<gene>
    <name evidence="5" type="ORF">EDC30_11656</name>
</gene>
<dbReference type="PANTHER" id="PTHR48100:SF1">
    <property type="entry name" value="HISTIDINE PHOSPHATASE FAMILY PROTEIN-RELATED"/>
    <property type="match status" value="1"/>
</dbReference>
<name>A0A4R3HRD6_PAULE</name>
<dbReference type="RefSeq" id="WP_132260176.1">
    <property type="nucleotide sequence ID" value="NZ_SLZQ01000016.1"/>
</dbReference>
<keyword evidence="6" id="KW-1185">Reference proteome</keyword>
<evidence type="ECO:0000313" key="6">
    <source>
        <dbReference type="Proteomes" id="UP000295382"/>
    </source>
</evidence>
<dbReference type="AlphaFoldDB" id="A0A4R3HRD6"/>
<protein>
    <submittedName>
        <fullName evidence="5">Putative phosphoglycerate mutase</fullName>
    </submittedName>
</protein>
<evidence type="ECO:0000256" key="1">
    <source>
        <dbReference type="ARBA" id="ARBA00023152"/>
    </source>
</evidence>
<dbReference type="SUPFAM" id="SSF53254">
    <property type="entry name" value="Phosphoglycerate mutase-like"/>
    <property type="match status" value="1"/>
</dbReference>
<dbReference type="CDD" id="cd07067">
    <property type="entry name" value="HP_PGM_like"/>
    <property type="match status" value="1"/>
</dbReference>
<dbReference type="OrthoDB" id="9783269at2"/>
<keyword evidence="1" id="KW-0324">Glycolysis</keyword>
<dbReference type="Pfam" id="PF00300">
    <property type="entry name" value="His_Phos_1"/>
    <property type="match status" value="1"/>
</dbReference>
<dbReference type="GO" id="GO:0005737">
    <property type="term" value="C:cytoplasm"/>
    <property type="evidence" value="ECO:0007669"/>
    <property type="project" value="TreeGrafter"/>
</dbReference>
<dbReference type="InterPro" id="IPR029033">
    <property type="entry name" value="His_PPase_superfam"/>
</dbReference>
<dbReference type="Gene3D" id="3.40.50.1240">
    <property type="entry name" value="Phosphoglycerate mutase-like"/>
    <property type="match status" value="1"/>
</dbReference>
<dbReference type="Proteomes" id="UP000295382">
    <property type="component" value="Unassembled WGS sequence"/>
</dbReference>
<dbReference type="SMART" id="SM00855">
    <property type="entry name" value="PGAM"/>
    <property type="match status" value="1"/>
</dbReference>
<dbReference type="InterPro" id="IPR001345">
    <property type="entry name" value="PG/BPGM_mutase_AS"/>
</dbReference>
<evidence type="ECO:0000313" key="5">
    <source>
        <dbReference type="EMBL" id="TCS33524.1"/>
    </source>
</evidence>
<dbReference type="InterPro" id="IPR050275">
    <property type="entry name" value="PGM_Phosphatase"/>
</dbReference>
<evidence type="ECO:0000256" key="4">
    <source>
        <dbReference type="PIRSR" id="PIRSR613078-2"/>
    </source>
</evidence>
<dbReference type="InterPro" id="IPR013078">
    <property type="entry name" value="His_Pase_superF_clade-1"/>
</dbReference>
<dbReference type="GO" id="GO:0016791">
    <property type="term" value="F:phosphatase activity"/>
    <property type="evidence" value="ECO:0007669"/>
    <property type="project" value="TreeGrafter"/>
</dbReference>
<feature type="binding site" evidence="4">
    <location>
        <begin position="82"/>
        <end position="85"/>
    </location>
    <ligand>
        <name>substrate</name>
    </ligand>
</feature>
<keyword evidence="2" id="KW-0413">Isomerase</keyword>
<proteinExistence type="predicted"/>
<accession>A0A4R3HRD6</accession>
<reference evidence="5 6" key="1">
    <citation type="submission" date="2019-03" db="EMBL/GenBank/DDBJ databases">
        <title>Genomic Encyclopedia of Type Strains, Phase IV (KMG-IV): sequencing the most valuable type-strain genomes for metagenomic binning, comparative biology and taxonomic classification.</title>
        <authorList>
            <person name="Goeker M."/>
        </authorList>
    </citation>
    <scope>NUCLEOTIDE SEQUENCE [LARGE SCALE GENOMIC DNA]</scope>
    <source>
        <strain evidence="5 6">DSM 7445</strain>
    </source>
</reference>
<dbReference type="PROSITE" id="PS00175">
    <property type="entry name" value="PG_MUTASE"/>
    <property type="match status" value="1"/>
</dbReference>
<feature type="binding site" evidence="4">
    <location>
        <position position="58"/>
    </location>
    <ligand>
        <name>substrate</name>
    </ligand>
</feature>
<evidence type="ECO:0000256" key="2">
    <source>
        <dbReference type="ARBA" id="ARBA00023235"/>
    </source>
</evidence>
<dbReference type="EMBL" id="SLZQ01000016">
    <property type="protein sequence ID" value="TCS33524.1"/>
    <property type="molecule type" value="Genomic_DNA"/>
</dbReference>
<organism evidence="5 6">
    <name type="scientific">Paucimonas lemoignei</name>
    <name type="common">Pseudomonas lemoignei</name>
    <dbReference type="NCBI Taxonomy" id="29443"/>
    <lineage>
        <taxon>Bacteria</taxon>
        <taxon>Pseudomonadati</taxon>
        <taxon>Pseudomonadota</taxon>
        <taxon>Betaproteobacteria</taxon>
        <taxon>Burkholderiales</taxon>
        <taxon>Burkholderiaceae</taxon>
        <taxon>Paucimonas</taxon>
    </lineage>
</organism>
<sequence length="215" mass="24072">MTEILLIRHGETDWNTERRLQGHLDVALNAEGVRQAQALGQALRGEALDAIFSSDLSRARQTAEAIAAGRGVPVQIESGLRERCYGAFEGLRHDDIRQRYPEAYAAWQARELDARMPPGERSGETLREFSARAVGALVGLVVARQWRRIAVVSHGGVLDCICREARGLGWEMPRDFDIRNASINRLHWNGTALQVVEWGDIAHLRQEALDEVDRT</sequence>
<feature type="active site" description="Proton donor/acceptor" evidence="3">
    <location>
        <position position="82"/>
    </location>
</feature>
<evidence type="ECO:0000256" key="3">
    <source>
        <dbReference type="PIRSR" id="PIRSR613078-1"/>
    </source>
</evidence>
<feature type="active site" description="Tele-phosphohistidine intermediate" evidence="3">
    <location>
        <position position="9"/>
    </location>
</feature>
<comment type="caution">
    <text evidence="5">The sequence shown here is derived from an EMBL/GenBank/DDBJ whole genome shotgun (WGS) entry which is preliminary data.</text>
</comment>
<feature type="binding site" evidence="4">
    <location>
        <begin position="8"/>
        <end position="15"/>
    </location>
    <ligand>
        <name>substrate</name>
    </ligand>
</feature>